<reference evidence="1" key="2">
    <citation type="submission" date="2015-07" db="EMBL/GenBank/DDBJ databases">
        <authorList>
            <person name="Noorani M."/>
        </authorList>
    </citation>
    <scope>NUCLEOTIDE SEQUENCE</scope>
    <source>
        <strain evidence="1">Yugu1</strain>
    </source>
</reference>
<evidence type="ECO:0000313" key="1">
    <source>
        <dbReference type="EMBL" id="RCV10359.1"/>
    </source>
</evidence>
<dbReference type="AlphaFoldDB" id="A0A368PXI9"/>
<proteinExistence type="predicted"/>
<reference evidence="1" key="1">
    <citation type="journal article" date="2012" name="Nat. Biotechnol.">
        <title>Reference genome sequence of the model plant Setaria.</title>
        <authorList>
            <person name="Bennetzen J.L."/>
            <person name="Schmutz J."/>
            <person name="Wang H."/>
            <person name="Percifield R."/>
            <person name="Hawkins J."/>
            <person name="Pontaroli A.C."/>
            <person name="Estep M."/>
            <person name="Feng L."/>
            <person name="Vaughn J.N."/>
            <person name="Grimwood J."/>
            <person name="Jenkins J."/>
            <person name="Barry K."/>
            <person name="Lindquist E."/>
            <person name="Hellsten U."/>
            <person name="Deshpande S."/>
            <person name="Wang X."/>
            <person name="Wu X."/>
            <person name="Mitros T."/>
            <person name="Triplett J."/>
            <person name="Yang X."/>
            <person name="Ye C.Y."/>
            <person name="Mauro-Herrera M."/>
            <person name="Wang L."/>
            <person name="Li P."/>
            <person name="Sharma M."/>
            <person name="Sharma R."/>
            <person name="Ronald P.C."/>
            <person name="Panaud O."/>
            <person name="Kellogg E.A."/>
            <person name="Brutnell T.P."/>
            <person name="Doust A.N."/>
            <person name="Tuskan G.A."/>
            <person name="Rokhsar D."/>
            <person name="Devos K.M."/>
        </authorList>
    </citation>
    <scope>NUCLEOTIDE SEQUENCE [LARGE SCALE GENOMIC DNA]</scope>
    <source>
        <strain evidence="1">Yugu1</strain>
    </source>
</reference>
<protein>
    <submittedName>
        <fullName evidence="1">Uncharacterized protein</fullName>
    </submittedName>
</protein>
<accession>A0A368PXI9</accession>
<sequence length="32" mass="3616">MVPHRPQCCYCFVLSALFLSVDRGTTMLSPRS</sequence>
<organism evidence="1">
    <name type="scientific">Setaria italica</name>
    <name type="common">Foxtail millet</name>
    <name type="synonym">Panicum italicum</name>
    <dbReference type="NCBI Taxonomy" id="4555"/>
    <lineage>
        <taxon>Eukaryota</taxon>
        <taxon>Viridiplantae</taxon>
        <taxon>Streptophyta</taxon>
        <taxon>Embryophyta</taxon>
        <taxon>Tracheophyta</taxon>
        <taxon>Spermatophyta</taxon>
        <taxon>Magnoliopsida</taxon>
        <taxon>Liliopsida</taxon>
        <taxon>Poales</taxon>
        <taxon>Poaceae</taxon>
        <taxon>PACMAD clade</taxon>
        <taxon>Panicoideae</taxon>
        <taxon>Panicodae</taxon>
        <taxon>Paniceae</taxon>
        <taxon>Cenchrinae</taxon>
        <taxon>Setaria</taxon>
    </lineage>
</organism>
<gene>
    <name evidence="1" type="ORF">SETIT_2G105900v2</name>
</gene>
<name>A0A368PXI9_SETIT</name>
<dbReference type="EMBL" id="CM003529">
    <property type="protein sequence ID" value="RCV10359.1"/>
    <property type="molecule type" value="Genomic_DNA"/>
</dbReference>